<dbReference type="InterPro" id="IPR027417">
    <property type="entry name" value="P-loop_NTPase"/>
</dbReference>
<accession>A0A937AEF0</accession>
<comment type="caution">
    <text evidence="3">The sequence shown here is derived from an EMBL/GenBank/DDBJ whole genome shotgun (WGS) entry which is preliminary data.</text>
</comment>
<reference evidence="3" key="1">
    <citation type="submission" date="2019-02" db="EMBL/GenBank/DDBJ databases">
        <title>A novel Candidatus Liberibacter species associated with the New Zealand native fuchsia psyllid, Ctenarytaina fuchsiae.</title>
        <authorList>
            <person name="Thompson S.M."/>
            <person name="Jorgensen N."/>
            <person name="David C."/>
            <person name="Bulman S.R."/>
            <person name="Smith G.R."/>
        </authorList>
    </citation>
    <scope>NUCLEOTIDE SEQUENCE</scope>
    <source>
        <strain evidence="3">Oxford</strain>
    </source>
</reference>
<dbReference type="GO" id="GO:0016887">
    <property type="term" value="F:ATP hydrolysis activity"/>
    <property type="evidence" value="ECO:0007669"/>
    <property type="project" value="InterPro"/>
</dbReference>
<feature type="domain" description="Rad50/SbcC-type AAA" evidence="2">
    <location>
        <begin position="103"/>
        <end position="318"/>
    </location>
</feature>
<dbReference type="Pfam" id="PF13476">
    <property type="entry name" value="AAA_23"/>
    <property type="match status" value="1"/>
</dbReference>
<proteinExistence type="predicted"/>
<dbReference type="SUPFAM" id="SSF52540">
    <property type="entry name" value="P-loop containing nucleoside triphosphate hydrolases"/>
    <property type="match status" value="1"/>
</dbReference>
<feature type="domain" description="Protein CR006 P-loop" evidence="1">
    <location>
        <begin position="398"/>
        <end position="773"/>
    </location>
</feature>
<dbReference type="InterPro" id="IPR038729">
    <property type="entry name" value="Rad50/SbcC_AAA"/>
</dbReference>
<sequence length="889" mass="99930">MGEKASVNNESAQSIRTAAEALQDIVTWSTSRPLWQRDALRRLCQKGSLDKTDYVALLEICEEERDAVPIASEHVSAPKAASSHVYLHSIHSVEHVNALAPRQEVRFEKGNGITVIYGDNGSGKSGYARILKSACRARVNKELNILSNIYETSSETPKAKIDFAVNDEERSAEWVFNTPCDSLLSAVSVFDSATANIHVYEKNDLAYTPYPLKLLKHLSDAVEEINSRLSLEVQTLENQIPPSLKIPEYYNEGTQVHQVISQLNAKADISKITALATISAEEENSYKTLKADLANNPEGAAQKLGKKKNKLEQLTPEFKIFCAAVTDEHFTQAQALYKDSIVKKAAATAAADERFHDEKLSQIGSEIWHVLWEAARKYSEKVVYPNTEFSNTEFPYTGAEARCVLCHQELSEEAAKRLRSFECFVQDATKQQETAAQSALNATVKALKKKVPSLKSLKEAISFIADELEEQDVADELRKVVLQGKWRIRAFLNRLDGDINSLPPYRSYPDASVDKIQTELHSRITTLAAERNSETRKQAEKKLLELEDRKWLATVKDDVIAHVDRITRIKALNELKKANKTKSITNKSSELALYLVNDALRAQFSKEVAKFELGKHTVELRYHGSRKGSPVFKVEFKRNPNNEKVNAILSEGEFRCVALAAFLAEQATTASKSTVVFDDPVCSLDHTNCKQIADRLAEEAKNRQIVIFTHDLSFLYLLREACEHNGASIVDRGVSRNDTNTGVYKDNAPLKAQGASDAVDSMEKRLNNVKKFYANDGMEEWEVHVCHFSGKLRSLWESIVENVLSPVISRFDNKVKIKGLSKLTEITLEDYKTISKSYGNCSQWLHDESAKINSPLPKPDAIQEEINIMREWIRRLKKAQQNKVAKKKL</sequence>
<dbReference type="PANTHER" id="PTHR32182:SF0">
    <property type="entry name" value="DNA REPLICATION AND REPAIR PROTEIN RECF"/>
    <property type="match status" value="1"/>
</dbReference>
<dbReference type="GO" id="GO:0006302">
    <property type="term" value="P:double-strand break repair"/>
    <property type="evidence" value="ECO:0007669"/>
    <property type="project" value="InterPro"/>
</dbReference>
<evidence type="ECO:0000313" key="4">
    <source>
        <dbReference type="Proteomes" id="UP000736856"/>
    </source>
</evidence>
<gene>
    <name evidence="3" type="ORF">EU981_01955</name>
</gene>
<evidence type="ECO:0000259" key="1">
    <source>
        <dbReference type="Pfam" id="PF13166"/>
    </source>
</evidence>
<dbReference type="InterPro" id="IPR026866">
    <property type="entry name" value="CR006_AAA"/>
</dbReference>
<evidence type="ECO:0000259" key="2">
    <source>
        <dbReference type="Pfam" id="PF13476"/>
    </source>
</evidence>
<organism evidence="3 4">
    <name type="scientific">Candidatus Liberibacter ctenarytainae</name>
    <dbReference type="NCBI Taxonomy" id="2020335"/>
    <lineage>
        <taxon>Bacteria</taxon>
        <taxon>Pseudomonadati</taxon>
        <taxon>Pseudomonadota</taxon>
        <taxon>Alphaproteobacteria</taxon>
        <taxon>Hyphomicrobiales</taxon>
        <taxon>Rhizobiaceae</taxon>
        <taxon>Liberibacter</taxon>
    </lineage>
</organism>
<protein>
    <recommendedName>
        <fullName evidence="5">Protein CR006 P-loop domain-containing protein</fullName>
    </recommendedName>
</protein>
<name>A0A937AEF0_9HYPH</name>
<evidence type="ECO:0008006" key="5">
    <source>
        <dbReference type="Google" id="ProtNLM"/>
    </source>
</evidence>
<dbReference type="Gene3D" id="3.40.50.300">
    <property type="entry name" value="P-loop containing nucleotide triphosphate hydrolases"/>
    <property type="match status" value="2"/>
</dbReference>
<evidence type="ECO:0000313" key="3">
    <source>
        <dbReference type="EMBL" id="MBL0848854.1"/>
    </source>
</evidence>
<dbReference type="PANTHER" id="PTHR32182">
    <property type="entry name" value="DNA REPLICATION AND REPAIR PROTEIN RECF"/>
    <property type="match status" value="1"/>
</dbReference>
<dbReference type="Pfam" id="PF13166">
    <property type="entry name" value="AAA_13"/>
    <property type="match status" value="1"/>
</dbReference>
<dbReference type="GO" id="GO:0000731">
    <property type="term" value="P:DNA synthesis involved in DNA repair"/>
    <property type="evidence" value="ECO:0007669"/>
    <property type="project" value="TreeGrafter"/>
</dbReference>
<dbReference type="AlphaFoldDB" id="A0A937AEF0"/>
<dbReference type="Proteomes" id="UP000736856">
    <property type="component" value="Unassembled WGS sequence"/>
</dbReference>
<dbReference type="EMBL" id="SEOL01000002">
    <property type="protein sequence ID" value="MBL0848854.1"/>
    <property type="molecule type" value="Genomic_DNA"/>
</dbReference>